<gene>
    <name evidence="3" type="ORF">GSB_155003</name>
</gene>
<dbReference type="SUPFAM" id="SSF48403">
    <property type="entry name" value="Ankyrin repeat"/>
    <property type="match status" value="1"/>
</dbReference>
<dbReference type="InterPro" id="IPR002110">
    <property type="entry name" value="Ankyrin_rpt"/>
</dbReference>
<sequence length="168" mass="19006">MSRANHQSTPVCARIGTYAVQSLSEAEVAEGTRGLAAVSGSVNHRDNPRLWTDHNQAKNVVRRTCRAQRRRSQCRVCREESFFGWRDSPHASDCPWRRGRGQEAPRQVRGRDASGRTALMIAAQGGHKEVVEAFLEHEKGMRDNQNHSALLGSQEWAHRSRQDRHSSR</sequence>
<dbReference type="VEuPathDB" id="GiardiaDB:QR46_4727"/>
<keyword evidence="1" id="KW-0040">ANK repeat</keyword>
<name>V6TPR4_GIAIN</name>
<dbReference type="EMBL" id="AHHH01000199">
    <property type="protein sequence ID" value="ESU40594.1"/>
    <property type="molecule type" value="Genomic_DNA"/>
</dbReference>
<dbReference type="AlphaFoldDB" id="V6TPR4"/>
<comment type="caution">
    <text evidence="3">The sequence shown here is derived from an EMBL/GenBank/DDBJ whole genome shotgun (WGS) entry which is preliminary data.</text>
</comment>
<dbReference type="VEuPathDB" id="GiardiaDB:QR46_4939"/>
<dbReference type="InterPro" id="IPR036770">
    <property type="entry name" value="Ankyrin_rpt-contain_sf"/>
</dbReference>
<proteinExistence type="predicted"/>
<evidence type="ECO:0000256" key="2">
    <source>
        <dbReference type="SAM" id="MobiDB-lite"/>
    </source>
</evidence>
<dbReference type="Proteomes" id="UP000018040">
    <property type="component" value="Unassembled WGS sequence"/>
</dbReference>
<feature type="repeat" description="ANK" evidence="1">
    <location>
        <begin position="114"/>
        <end position="137"/>
    </location>
</feature>
<evidence type="ECO:0000313" key="4">
    <source>
        <dbReference type="Proteomes" id="UP000018040"/>
    </source>
</evidence>
<feature type="compositionally biased region" description="Basic and acidic residues" evidence="2">
    <location>
        <begin position="156"/>
        <end position="168"/>
    </location>
</feature>
<reference evidence="4" key="1">
    <citation type="submission" date="2012-02" db="EMBL/GenBank/DDBJ databases">
        <title>Genome sequencing of Giardia lamblia Genotypes A2 and B isolates (DH and GS) and comparative analysis with the genomes of Genotypes A1 and E (WB and Pig).</title>
        <authorList>
            <person name="Adam R."/>
            <person name="Dahlstrom E."/>
            <person name="Martens C."/>
            <person name="Bruno D."/>
            <person name="Barbian K."/>
            <person name="Porcella S.F."/>
            <person name="Nash T."/>
        </authorList>
    </citation>
    <scope>NUCLEOTIDE SEQUENCE</scope>
    <source>
        <strain evidence="4">GS</strain>
    </source>
</reference>
<evidence type="ECO:0000256" key="1">
    <source>
        <dbReference type="PROSITE-ProRule" id="PRU00023"/>
    </source>
</evidence>
<reference evidence="3 4" key="2">
    <citation type="journal article" date="2013" name="Genome Biol. Evol.">
        <title>Genome sequencing of Giardia lamblia genotypes A2 and B isolates (DH and GS) and comparative analysis with the genomes of genotypes A1 and E (WB and Pig).</title>
        <authorList>
            <person name="Adam R.D."/>
            <person name="Dahlstrom E.W."/>
            <person name="Martens C.A."/>
            <person name="Bruno D.P."/>
            <person name="Barbian K.D."/>
            <person name="Ricklefs S.M."/>
            <person name="Hernandez M.M."/>
            <person name="Narla N.P."/>
            <person name="Patel R.B."/>
            <person name="Porcella S.F."/>
            <person name="Nash T.E."/>
        </authorList>
    </citation>
    <scope>NUCLEOTIDE SEQUENCE [LARGE SCALE GENOMIC DNA]</scope>
    <source>
        <strain evidence="3 4">GS</strain>
    </source>
</reference>
<organism evidence="3 4">
    <name type="scientific">Giardia intestinalis</name>
    <name type="common">Giardia lamblia</name>
    <dbReference type="NCBI Taxonomy" id="5741"/>
    <lineage>
        <taxon>Eukaryota</taxon>
        <taxon>Metamonada</taxon>
        <taxon>Diplomonadida</taxon>
        <taxon>Hexamitidae</taxon>
        <taxon>Giardiinae</taxon>
        <taxon>Giardia</taxon>
    </lineage>
</organism>
<dbReference type="Gene3D" id="1.25.40.20">
    <property type="entry name" value="Ankyrin repeat-containing domain"/>
    <property type="match status" value="1"/>
</dbReference>
<accession>V6TPR4</accession>
<evidence type="ECO:0000313" key="3">
    <source>
        <dbReference type="EMBL" id="ESU40594.1"/>
    </source>
</evidence>
<dbReference type="PROSITE" id="PS50297">
    <property type="entry name" value="ANK_REP_REGION"/>
    <property type="match status" value="1"/>
</dbReference>
<dbReference type="PROSITE" id="PS50088">
    <property type="entry name" value="ANK_REPEAT"/>
    <property type="match status" value="1"/>
</dbReference>
<dbReference type="Pfam" id="PF12796">
    <property type="entry name" value="Ank_2"/>
    <property type="match status" value="1"/>
</dbReference>
<feature type="region of interest" description="Disordered" evidence="2">
    <location>
        <begin position="140"/>
        <end position="168"/>
    </location>
</feature>
<protein>
    <submittedName>
        <fullName evidence="3">Cytochrome p450(Bm-3) / nadph-cytochrome p450 reductase</fullName>
    </submittedName>
</protein>